<gene>
    <name evidence="3" type="ORF">IMSHALPRED_010544</name>
</gene>
<dbReference type="InterPro" id="IPR000818">
    <property type="entry name" value="TEA/ATTS_dom"/>
</dbReference>
<sequence length="435" mass="50563">MQRGPVSTTTVPHDRLSLLPKELLDTIYSLVFYSKNGPSTIRIKGQLPPPSSPWHADDRRSLQSILALPLDHRYKDRRRTRRLKDLWPDNVEEAFFRGLDWGYRYKCYNLNELVSEIVYELTGIRWDRQQISSHIQLLKNWIYDMEPASKHRLGAILDSGRKLQRLSTLNDIERIVEIIGNMQGELPKLLSAFKEEHRAGVLVPPKPMKDLSSSPIITPNSDVFRLLSSIASIPNAAPYLSLNPINIDPIDLSLTLVNRFHRTHTLAILTSTLIYDFGDEIRSIYTLQRPFTSGFIKRIRLTFIEEYMRSSFLDILASGKISALPNLRKLFIELWPRNPAREDRQDRTWGDQTLCILEALRGVNATVVLELRWKIDCERFEEQYVGEQGWKIRSEREGERWEAQEGMCWRSYELKARNGGLHAPRLLRDFTGLRI</sequence>
<dbReference type="SMART" id="SM00426">
    <property type="entry name" value="TEA"/>
    <property type="match status" value="1"/>
</dbReference>
<dbReference type="Pfam" id="PF01285">
    <property type="entry name" value="TEA"/>
    <property type="match status" value="1"/>
</dbReference>
<reference evidence="3" key="1">
    <citation type="submission" date="2021-03" db="EMBL/GenBank/DDBJ databases">
        <authorList>
            <person name="Tagirdzhanova G."/>
        </authorList>
    </citation>
    <scope>NUCLEOTIDE SEQUENCE</scope>
</reference>
<proteinExistence type="inferred from homology"/>
<dbReference type="Gene3D" id="6.10.20.40">
    <property type="entry name" value="TEA/ATTS domain"/>
    <property type="match status" value="1"/>
</dbReference>
<dbReference type="AlphaFoldDB" id="A0A8H3I1Q3"/>
<comment type="similarity">
    <text evidence="1">Belongs to the TEC1 family.</text>
</comment>
<keyword evidence="4" id="KW-1185">Reference proteome</keyword>
<dbReference type="InterPro" id="IPR038096">
    <property type="entry name" value="TEA/ATTS_sf"/>
</dbReference>
<dbReference type="Proteomes" id="UP000664534">
    <property type="component" value="Unassembled WGS sequence"/>
</dbReference>
<comment type="caution">
    <text evidence="3">The sequence shown here is derived from an EMBL/GenBank/DDBJ whole genome shotgun (WGS) entry which is preliminary data.</text>
</comment>
<evidence type="ECO:0000313" key="4">
    <source>
        <dbReference type="Proteomes" id="UP000664534"/>
    </source>
</evidence>
<evidence type="ECO:0000313" key="3">
    <source>
        <dbReference type="EMBL" id="CAF9911677.1"/>
    </source>
</evidence>
<dbReference type="OrthoDB" id="10006572at2759"/>
<feature type="domain" description="TEA" evidence="2">
    <location>
        <begin position="78"/>
        <end position="138"/>
    </location>
</feature>
<organism evidence="3 4">
    <name type="scientific">Imshaugia aleurites</name>
    <dbReference type="NCBI Taxonomy" id="172621"/>
    <lineage>
        <taxon>Eukaryota</taxon>
        <taxon>Fungi</taxon>
        <taxon>Dikarya</taxon>
        <taxon>Ascomycota</taxon>
        <taxon>Pezizomycotina</taxon>
        <taxon>Lecanoromycetes</taxon>
        <taxon>OSLEUM clade</taxon>
        <taxon>Lecanoromycetidae</taxon>
        <taxon>Lecanorales</taxon>
        <taxon>Lecanorineae</taxon>
        <taxon>Parmeliaceae</taxon>
        <taxon>Imshaugia</taxon>
    </lineage>
</organism>
<evidence type="ECO:0000259" key="2">
    <source>
        <dbReference type="SMART" id="SM00426"/>
    </source>
</evidence>
<name>A0A8H3I1Q3_9LECA</name>
<evidence type="ECO:0000256" key="1">
    <source>
        <dbReference type="ARBA" id="ARBA00008421"/>
    </source>
</evidence>
<dbReference type="GO" id="GO:0003700">
    <property type="term" value="F:DNA-binding transcription factor activity"/>
    <property type="evidence" value="ECO:0007669"/>
    <property type="project" value="InterPro"/>
</dbReference>
<dbReference type="EMBL" id="CAJPDT010000009">
    <property type="protein sequence ID" value="CAF9911677.1"/>
    <property type="molecule type" value="Genomic_DNA"/>
</dbReference>
<protein>
    <recommendedName>
        <fullName evidence="2">TEA domain-containing protein</fullName>
    </recommendedName>
</protein>
<accession>A0A8H3I1Q3</accession>